<sequence>MQLMKEKQDLTYLSWSVYRNSSGTAGSFLKAYSELGGKKTYYKLSNFDKARGIIGHECVNELIVDRLLTILGIPHLSYQLIHADMTVDGKTHEVYLCASEDFKAKSESKIALDAYKELEALPDESALEFCSRMGWEDYIYQMLVVDYLILNRDRHGANIEVLRNSRKKTVRLAPLFDHGLSLLCSCPDDAAAAKFDVMADKPCNNYIGSKSTWDNLRIIPKDKMPELTPLHESDKQVLLEGLDGVISQPLQEKIWEMIWKRWCAYEDFCNSR</sequence>
<dbReference type="GeneID" id="42857234"/>
<evidence type="ECO:0000313" key="2">
    <source>
        <dbReference type="Proteomes" id="UP000032483"/>
    </source>
</evidence>
<comment type="caution">
    <text evidence="1">The sequence shown here is derived from an EMBL/GenBank/DDBJ whole genome shotgun (WGS) entry which is preliminary data.</text>
</comment>
<dbReference type="RefSeq" id="WP_050005637.1">
    <property type="nucleotide sequence ID" value="NZ_JXXK01000016.1"/>
</dbReference>
<evidence type="ECO:0008006" key="3">
    <source>
        <dbReference type="Google" id="ProtNLM"/>
    </source>
</evidence>
<dbReference type="PATRIC" id="fig|1550024.3.peg.2660"/>
<keyword evidence="2" id="KW-1185">Reference proteome</keyword>
<reference evidence="1" key="1">
    <citation type="submission" date="2015-02" db="EMBL/GenBank/DDBJ databases">
        <title>A novel member of the family Ruminococcaceae isolated from human feces.</title>
        <authorList>
            <person name="Shkoporov A.N."/>
            <person name="Chaplin A.V."/>
            <person name="Motuzova O.V."/>
            <person name="Kafarskaia L.I."/>
            <person name="Khokhlova E.V."/>
            <person name="Efimov B.A."/>
        </authorList>
    </citation>
    <scope>NUCLEOTIDE SEQUENCE [LARGE SCALE GENOMIC DNA]</scope>
    <source>
        <strain evidence="1">585-1</strain>
    </source>
</reference>
<protein>
    <recommendedName>
        <fullName evidence="3">HipA-like C-terminal domain-containing protein</fullName>
    </recommendedName>
</protein>
<evidence type="ECO:0000313" key="1">
    <source>
        <dbReference type="EMBL" id="KJF39547.1"/>
    </source>
</evidence>
<dbReference type="AlphaFoldDB" id="A0A0D8IXZ2"/>
<dbReference type="Gene3D" id="1.10.1070.20">
    <property type="match status" value="1"/>
</dbReference>
<accession>A0A0D8IXZ2</accession>
<gene>
    <name evidence="1" type="ORF">TQ39_11665</name>
</gene>
<proteinExistence type="predicted"/>
<name>A0A0D8IXZ2_9FIRM</name>
<dbReference type="Proteomes" id="UP000032483">
    <property type="component" value="Unassembled WGS sequence"/>
</dbReference>
<dbReference type="EMBL" id="JXXK01000016">
    <property type="protein sequence ID" value="KJF39547.1"/>
    <property type="molecule type" value="Genomic_DNA"/>
</dbReference>
<organism evidence="1 2">
    <name type="scientific">Ruthenibacterium lactatiformans</name>
    <dbReference type="NCBI Taxonomy" id="1550024"/>
    <lineage>
        <taxon>Bacteria</taxon>
        <taxon>Bacillati</taxon>
        <taxon>Bacillota</taxon>
        <taxon>Clostridia</taxon>
        <taxon>Eubacteriales</taxon>
        <taxon>Oscillospiraceae</taxon>
        <taxon>Ruthenibacterium</taxon>
    </lineage>
</organism>